<dbReference type="GO" id="GO:0062193">
    <property type="term" value="F:D-ribose pyranase activity"/>
    <property type="evidence" value="ECO:0007669"/>
    <property type="project" value="UniProtKB-EC"/>
</dbReference>
<dbReference type="EMBL" id="FNGP01000001">
    <property type="protein sequence ID" value="SDL23999.1"/>
    <property type="molecule type" value="Genomic_DNA"/>
</dbReference>
<accession>A0A1G9IFK5</accession>
<comment type="catalytic activity">
    <reaction evidence="1">
        <text>beta-D-ribopyranose = beta-D-ribofuranose</text>
        <dbReference type="Rhea" id="RHEA:25432"/>
        <dbReference type="ChEBI" id="CHEBI:27476"/>
        <dbReference type="ChEBI" id="CHEBI:47002"/>
        <dbReference type="EC" id="5.4.99.62"/>
    </reaction>
</comment>
<dbReference type="Pfam" id="PF05025">
    <property type="entry name" value="RbsD_FucU"/>
    <property type="match status" value="1"/>
</dbReference>
<keyword evidence="5" id="KW-1185">Reference proteome</keyword>
<dbReference type="STRING" id="686624.SAMN04488242_0911"/>
<dbReference type="PANTHER" id="PTHR31690">
    <property type="entry name" value="FUCOSE MUTAROTASE"/>
    <property type="match status" value="1"/>
</dbReference>
<proteinExistence type="predicted"/>
<dbReference type="InterPro" id="IPR050443">
    <property type="entry name" value="RbsD/FucU_mutarotase"/>
</dbReference>
<dbReference type="Proteomes" id="UP000199475">
    <property type="component" value="Unassembled WGS sequence"/>
</dbReference>
<sequence length="143" mass="15192">MLHGPMTHPPLLRALAGAGHGAKILIADSNYPHETYANPRSRVVFLNLAPGLINATDVLDVLKRTIPIEAASVMTPAPDAEQIEIPIHDEFRAALPDVPVGAISRWDFYAAAGAEDVAVVIATGEARVYANLLVTIGVRQPGE</sequence>
<evidence type="ECO:0000313" key="5">
    <source>
        <dbReference type="Proteomes" id="UP000199475"/>
    </source>
</evidence>
<dbReference type="GO" id="GO:0006004">
    <property type="term" value="P:fucose metabolic process"/>
    <property type="evidence" value="ECO:0007669"/>
    <property type="project" value="TreeGrafter"/>
</dbReference>
<dbReference type="RefSeq" id="WP_093249268.1">
    <property type="nucleotide sequence ID" value="NZ_FNGP01000001.1"/>
</dbReference>
<name>A0A1G9IFK5_9ACTN</name>
<protein>
    <submittedName>
        <fullName evidence="4">L-fucose mutarotase</fullName>
    </submittedName>
</protein>
<gene>
    <name evidence="4" type="ORF">SAMN04488242_0911</name>
</gene>
<dbReference type="Gene3D" id="3.40.1650.10">
    <property type="entry name" value="RbsD-like domain"/>
    <property type="match status" value="1"/>
</dbReference>
<evidence type="ECO:0000256" key="2">
    <source>
        <dbReference type="ARBA" id="ARBA00023235"/>
    </source>
</evidence>
<comment type="catalytic activity">
    <reaction evidence="3">
        <text>alpha-L-fucose = beta-L-fucose</text>
        <dbReference type="Rhea" id="RHEA:25580"/>
        <dbReference type="ChEBI" id="CHEBI:42548"/>
        <dbReference type="ChEBI" id="CHEBI:42589"/>
        <dbReference type="EC" id="5.1.3.29"/>
    </reaction>
</comment>
<dbReference type="AlphaFoldDB" id="A0A1G9IFK5"/>
<dbReference type="SUPFAM" id="SSF102546">
    <property type="entry name" value="RbsD-like"/>
    <property type="match status" value="1"/>
</dbReference>
<keyword evidence="2" id="KW-0413">Isomerase</keyword>
<organism evidence="4 5">
    <name type="scientific">Tessaracoccus oleiagri</name>
    <dbReference type="NCBI Taxonomy" id="686624"/>
    <lineage>
        <taxon>Bacteria</taxon>
        <taxon>Bacillati</taxon>
        <taxon>Actinomycetota</taxon>
        <taxon>Actinomycetes</taxon>
        <taxon>Propionibacteriales</taxon>
        <taxon>Propionibacteriaceae</taxon>
        <taxon>Tessaracoccus</taxon>
    </lineage>
</organism>
<dbReference type="InterPro" id="IPR023750">
    <property type="entry name" value="RbsD-like_sf"/>
</dbReference>
<dbReference type="PANTHER" id="PTHR31690:SF4">
    <property type="entry name" value="FUCOSE MUTAROTASE"/>
    <property type="match status" value="1"/>
</dbReference>
<evidence type="ECO:0000256" key="1">
    <source>
        <dbReference type="ARBA" id="ARBA00000223"/>
    </source>
</evidence>
<dbReference type="GO" id="GO:0036373">
    <property type="term" value="F:L-fucose mutarotase activity"/>
    <property type="evidence" value="ECO:0007669"/>
    <property type="project" value="UniProtKB-EC"/>
</dbReference>
<reference evidence="4 5" key="1">
    <citation type="submission" date="2016-10" db="EMBL/GenBank/DDBJ databases">
        <authorList>
            <person name="de Groot N.N."/>
        </authorList>
    </citation>
    <scope>NUCLEOTIDE SEQUENCE [LARGE SCALE GENOMIC DNA]</scope>
    <source>
        <strain evidence="4 5">CGMCC 1.9159</strain>
    </source>
</reference>
<dbReference type="OrthoDB" id="9805009at2"/>
<dbReference type="InterPro" id="IPR007721">
    <property type="entry name" value="RbsD_FucU"/>
</dbReference>
<evidence type="ECO:0000256" key="3">
    <source>
        <dbReference type="ARBA" id="ARBA00036324"/>
    </source>
</evidence>
<evidence type="ECO:0000313" key="4">
    <source>
        <dbReference type="EMBL" id="SDL23999.1"/>
    </source>
</evidence>
<dbReference type="GO" id="GO:0042806">
    <property type="term" value="F:fucose binding"/>
    <property type="evidence" value="ECO:0007669"/>
    <property type="project" value="TreeGrafter"/>
</dbReference>